<keyword evidence="1" id="KW-0732">Signal</keyword>
<protein>
    <submittedName>
        <fullName evidence="2">Uncharacterized protein</fullName>
    </submittedName>
</protein>
<sequence>MKKYFLRLLFLVSYSVFSQNTTEDAKVFNYVQLTQKEWKYFEIKDSFVGEIIVHAKCVKTNRKSLSECMSMSIVKTQNGDTIRVLNLSNYKEYSIGQKIKVIPSKKPDRKTHVPFLYEVDPTTKKPKPMLKYDRTILNTTWGKIE</sequence>
<feature type="chain" id="PRO_5045531311" evidence="1">
    <location>
        <begin position="19"/>
        <end position="145"/>
    </location>
</feature>
<evidence type="ECO:0000256" key="1">
    <source>
        <dbReference type="SAM" id="SignalP"/>
    </source>
</evidence>
<evidence type="ECO:0000313" key="3">
    <source>
        <dbReference type="Proteomes" id="UP001460072"/>
    </source>
</evidence>
<name>A0ABU9N7Z4_9FLAO</name>
<evidence type="ECO:0000313" key="2">
    <source>
        <dbReference type="EMBL" id="MEM0543811.1"/>
    </source>
</evidence>
<comment type="caution">
    <text evidence="2">The sequence shown here is derived from an EMBL/GenBank/DDBJ whole genome shotgun (WGS) entry which is preliminary data.</text>
</comment>
<accession>A0ABU9N7Z4</accession>
<gene>
    <name evidence="2" type="ORF">WFZ85_14420</name>
</gene>
<proteinExistence type="predicted"/>
<dbReference type="Proteomes" id="UP001460072">
    <property type="component" value="Unassembled WGS sequence"/>
</dbReference>
<dbReference type="EMBL" id="JBCGDO010000027">
    <property type="protein sequence ID" value="MEM0543811.1"/>
    <property type="molecule type" value="Genomic_DNA"/>
</dbReference>
<organism evidence="2 3">
    <name type="scientific">Flavobacterium aureirubrum</name>
    <dbReference type="NCBI Taxonomy" id="3133147"/>
    <lineage>
        <taxon>Bacteria</taxon>
        <taxon>Pseudomonadati</taxon>
        <taxon>Bacteroidota</taxon>
        <taxon>Flavobacteriia</taxon>
        <taxon>Flavobacteriales</taxon>
        <taxon>Flavobacteriaceae</taxon>
        <taxon>Flavobacterium</taxon>
    </lineage>
</organism>
<reference evidence="2 3" key="1">
    <citation type="submission" date="2024-03" db="EMBL/GenBank/DDBJ databases">
        <title>Two novel species of the genus Flavobacterium exhibiting potentially degradation of complex polysaccharides.</title>
        <authorList>
            <person name="Lian X."/>
        </authorList>
    </citation>
    <scope>NUCLEOTIDE SEQUENCE [LARGE SCALE GENOMIC DNA]</scope>
    <source>
        <strain evidence="3">j3</strain>
    </source>
</reference>
<feature type="signal peptide" evidence="1">
    <location>
        <begin position="1"/>
        <end position="18"/>
    </location>
</feature>
<keyword evidence="3" id="KW-1185">Reference proteome</keyword>
<dbReference type="RefSeq" id="WP_342696987.1">
    <property type="nucleotide sequence ID" value="NZ_JBCGDO010000027.1"/>
</dbReference>